<dbReference type="PROSITE" id="PS51662">
    <property type="entry name" value="BP_PHYTASE"/>
    <property type="match status" value="1"/>
</dbReference>
<dbReference type="AlphaFoldDB" id="A0A0F9A1B8"/>
<comment type="caution">
    <text evidence="2">The sequence shown here is derived from an EMBL/GenBank/DDBJ whole genome shotgun (WGS) entry which is preliminary data.</text>
</comment>
<dbReference type="InterPro" id="IPR003431">
    <property type="entry name" value="B-propeller_Phytase"/>
</dbReference>
<accession>A0A0F9A1B8</accession>
<evidence type="ECO:0000259" key="1">
    <source>
        <dbReference type="PROSITE" id="PS51662"/>
    </source>
</evidence>
<dbReference type="PROSITE" id="PS51257">
    <property type="entry name" value="PROKAR_LIPOPROTEIN"/>
    <property type="match status" value="1"/>
</dbReference>
<dbReference type="InterPro" id="IPR011042">
    <property type="entry name" value="6-blade_b-propeller_TolB-like"/>
</dbReference>
<dbReference type="Gene3D" id="2.120.10.30">
    <property type="entry name" value="TolB, C-terminal domain"/>
    <property type="match status" value="1"/>
</dbReference>
<sequence>MKSRIVLILISCCLISYIFYSCQTNAKDPGQFGAFVADIETQPVIATTEDDAADDPAVWLHPNDPSKSMIVGTNKKAGVMMYNLAGKEIHFYPVGDVRNIEVRYG</sequence>
<protein>
    <recommendedName>
        <fullName evidence="1">BPP domain-containing protein</fullName>
    </recommendedName>
</protein>
<dbReference type="Pfam" id="PF02333">
    <property type="entry name" value="Phytase"/>
    <property type="match status" value="1"/>
</dbReference>
<feature type="domain" description="BPP" evidence="1">
    <location>
        <begin position="25"/>
        <end position="105"/>
    </location>
</feature>
<dbReference type="EMBL" id="LAZR01044962">
    <property type="protein sequence ID" value="KKL01614.1"/>
    <property type="molecule type" value="Genomic_DNA"/>
</dbReference>
<dbReference type="SUPFAM" id="SSF50956">
    <property type="entry name" value="Thermostable phytase (3-phytase)"/>
    <property type="match status" value="1"/>
</dbReference>
<name>A0A0F9A1B8_9ZZZZ</name>
<evidence type="ECO:0000313" key="2">
    <source>
        <dbReference type="EMBL" id="KKL01614.1"/>
    </source>
</evidence>
<proteinExistence type="predicted"/>
<reference evidence="2" key="1">
    <citation type="journal article" date="2015" name="Nature">
        <title>Complex archaea that bridge the gap between prokaryotes and eukaryotes.</title>
        <authorList>
            <person name="Spang A."/>
            <person name="Saw J.H."/>
            <person name="Jorgensen S.L."/>
            <person name="Zaremba-Niedzwiedzka K."/>
            <person name="Martijn J."/>
            <person name="Lind A.E."/>
            <person name="van Eijk R."/>
            <person name="Schleper C."/>
            <person name="Guy L."/>
            <person name="Ettema T.J."/>
        </authorList>
    </citation>
    <scope>NUCLEOTIDE SEQUENCE</scope>
</reference>
<gene>
    <name evidence="2" type="ORF">LCGC14_2626890</name>
</gene>
<organism evidence="2">
    <name type="scientific">marine sediment metagenome</name>
    <dbReference type="NCBI Taxonomy" id="412755"/>
    <lineage>
        <taxon>unclassified sequences</taxon>
        <taxon>metagenomes</taxon>
        <taxon>ecological metagenomes</taxon>
    </lineage>
</organism>
<dbReference type="GO" id="GO:0016158">
    <property type="term" value="F:inositol hexakisphosphate 3-phosphatase activity"/>
    <property type="evidence" value="ECO:0007669"/>
    <property type="project" value="InterPro"/>
</dbReference>